<reference evidence="2" key="2">
    <citation type="journal article" date="2015" name="Fish Shellfish Immunol.">
        <title>Early steps in the European eel (Anguilla anguilla)-Vibrio vulnificus interaction in the gills: Role of the RtxA13 toxin.</title>
        <authorList>
            <person name="Callol A."/>
            <person name="Pajuelo D."/>
            <person name="Ebbesson L."/>
            <person name="Teles M."/>
            <person name="MacKenzie S."/>
            <person name="Amaro C."/>
        </authorList>
    </citation>
    <scope>NUCLEOTIDE SEQUENCE</scope>
</reference>
<protein>
    <submittedName>
        <fullName evidence="2">Uncharacterized protein</fullName>
    </submittedName>
</protein>
<dbReference type="PROSITE" id="PS51257">
    <property type="entry name" value="PROKAR_LIPOPROTEIN"/>
    <property type="match status" value="1"/>
</dbReference>
<name>A0A0E9RS65_ANGAN</name>
<evidence type="ECO:0000256" key="1">
    <source>
        <dbReference type="SAM" id="Phobius"/>
    </source>
</evidence>
<keyword evidence="1" id="KW-0812">Transmembrane</keyword>
<evidence type="ECO:0000313" key="2">
    <source>
        <dbReference type="EMBL" id="JAH31148.1"/>
    </source>
</evidence>
<feature type="transmembrane region" description="Helical" evidence="1">
    <location>
        <begin position="12"/>
        <end position="30"/>
    </location>
</feature>
<accession>A0A0E9RS65</accession>
<dbReference type="AlphaFoldDB" id="A0A0E9RS65"/>
<sequence>MNRNGPDVFHFHFLFLQVCGLTLSCSWLMFGWL</sequence>
<keyword evidence="1" id="KW-0472">Membrane</keyword>
<proteinExistence type="predicted"/>
<dbReference type="EMBL" id="GBXM01077429">
    <property type="protein sequence ID" value="JAH31148.1"/>
    <property type="molecule type" value="Transcribed_RNA"/>
</dbReference>
<keyword evidence="1" id="KW-1133">Transmembrane helix</keyword>
<organism evidence="2">
    <name type="scientific">Anguilla anguilla</name>
    <name type="common">European freshwater eel</name>
    <name type="synonym">Muraena anguilla</name>
    <dbReference type="NCBI Taxonomy" id="7936"/>
    <lineage>
        <taxon>Eukaryota</taxon>
        <taxon>Metazoa</taxon>
        <taxon>Chordata</taxon>
        <taxon>Craniata</taxon>
        <taxon>Vertebrata</taxon>
        <taxon>Euteleostomi</taxon>
        <taxon>Actinopterygii</taxon>
        <taxon>Neopterygii</taxon>
        <taxon>Teleostei</taxon>
        <taxon>Anguilliformes</taxon>
        <taxon>Anguillidae</taxon>
        <taxon>Anguilla</taxon>
    </lineage>
</organism>
<reference evidence="2" key="1">
    <citation type="submission" date="2014-11" db="EMBL/GenBank/DDBJ databases">
        <authorList>
            <person name="Amaro Gonzalez C."/>
        </authorList>
    </citation>
    <scope>NUCLEOTIDE SEQUENCE</scope>
</reference>